<dbReference type="Proteomes" id="UP000323917">
    <property type="component" value="Chromosome"/>
</dbReference>
<name>A0A5B9Q6K4_9BACT</name>
<dbReference type="PANTHER" id="PTHR18901">
    <property type="entry name" value="2-DEOXYGLUCOSE-6-PHOSPHATE PHOSPHATASE 2"/>
    <property type="match status" value="1"/>
</dbReference>
<dbReference type="Gene3D" id="1.10.150.240">
    <property type="entry name" value="Putative phosphatase, domain 2"/>
    <property type="match status" value="1"/>
</dbReference>
<keyword evidence="1" id="KW-0378">Hydrolase</keyword>
<dbReference type="KEGG" id="bgok:Pr1d_19090"/>
<dbReference type="EC" id="3.1.3.-" evidence="1"/>
<dbReference type="EMBL" id="CP042913">
    <property type="protein sequence ID" value="QEG34627.1"/>
    <property type="molecule type" value="Genomic_DNA"/>
</dbReference>
<dbReference type="InterPro" id="IPR023198">
    <property type="entry name" value="PGP-like_dom2"/>
</dbReference>
<accession>A0A5B9Q6K4</accession>
<dbReference type="SFLD" id="SFLDG01129">
    <property type="entry name" value="C1.5:_HAD__Beta-PGM__Phosphata"/>
    <property type="match status" value="1"/>
</dbReference>
<dbReference type="SFLD" id="SFLDS00003">
    <property type="entry name" value="Haloacid_Dehalogenase"/>
    <property type="match status" value="1"/>
</dbReference>
<gene>
    <name evidence="1" type="ORF">Pr1d_19090</name>
</gene>
<protein>
    <submittedName>
        <fullName evidence="1">Phosphorylated carbohydrates phosphatase</fullName>
        <ecNumber evidence="1">3.1.3.-</ecNumber>
    </submittedName>
</protein>
<proteinExistence type="predicted"/>
<dbReference type="InterPro" id="IPR023214">
    <property type="entry name" value="HAD_sf"/>
</dbReference>
<dbReference type="SFLD" id="SFLDG01135">
    <property type="entry name" value="C1.5.6:_HAD__Beta-PGM__Phospha"/>
    <property type="match status" value="1"/>
</dbReference>
<keyword evidence="2" id="KW-1185">Reference proteome</keyword>
<dbReference type="InterPro" id="IPR036412">
    <property type="entry name" value="HAD-like_sf"/>
</dbReference>
<dbReference type="RefSeq" id="WP_148073252.1">
    <property type="nucleotide sequence ID" value="NZ_CP042913.1"/>
</dbReference>
<reference evidence="1 2" key="1">
    <citation type="submission" date="2019-08" db="EMBL/GenBank/DDBJ databases">
        <title>Deep-cultivation of Planctomycetes and their phenomic and genomic characterization uncovers novel biology.</title>
        <authorList>
            <person name="Wiegand S."/>
            <person name="Jogler M."/>
            <person name="Boedeker C."/>
            <person name="Pinto D."/>
            <person name="Vollmers J."/>
            <person name="Rivas-Marin E."/>
            <person name="Kohn T."/>
            <person name="Peeters S.H."/>
            <person name="Heuer A."/>
            <person name="Rast P."/>
            <person name="Oberbeckmann S."/>
            <person name="Bunk B."/>
            <person name="Jeske O."/>
            <person name="Meyerdierks A."/>
            <person name="Storesund J.E."/>
            <person name="Kallscheuer N."/>
            <person name="Luecker S."/>
            <person name="Lage O.M."/>
            <person name="Pohl T."/>
            <person name="Merkel B.J."/>
            <person name="Hornburger P."/>
            <person name="Mueller R.-W."/>
            <person name="Bruemmer F."/>
            <person name="Labrenz M."/>
            <person name="Spormann A.M."/>
            <person name="Op den Camp H."/>
            <person name="Overmann J."/>
            <person name="Amann R."/>
            <person name="Jetten M.S.M."/>
            <person name="Mascher T."/>
            <person name="Medema M.H."/>
            <person name="Devos D.P."/>
            <person name="Kaster A.-K."/>
            <person name="Ovreas L."/>
            <person name="Rohde M."/>
            <person name="Galperin M.Y."/>
            <person name="Jogler C."/>
        </authorList>
    </citation>
    <scope>NUCLEOTIDE SEQUENCE [LARGE SCALE GENOMIC DNA]</scope>
    <source>
        <strain evidence="1 2">Pr1d</strain>
    </source>
</reference>
<dbReference type="Pfam" id="PF13419">
    <property type="entry name" value="HAD_2"/>
    <property type="match status" value="1"/>
</dbReference>
<dbReference type="OrthoDB" id="9797743at2"/>
<dbReference type="GO" id="GO:0016787">
    <property type="term" value="F:hydrolase activity"/>
    <property type="evidence" value="ECO:0007669"/>
    <property type="project" value="UniProtKB-KW"/>
</dbReference>
<dbReference type="NCBIfam" id="TIGR01509">
    <property type="entry name" value="HAD-SF-IA-v3"/>
    <property type="match status" value="1"/>
</dbReference>
<sequence length="228" mass="24884">MNDFPVPDPLLRAVVFDLDGLMFDTEVLYQEVGSTVLARRGCEFTAELLDQMMGRQSAKALQIMIDYHGLDITVPELADESMEVMRELLETRLTPMPGLLTLLDALEAAEIPKGIATSSTRDFLDHVLLLANLTDRFRFTLSGDDIEHGKPAPDVYLLAAEKHNCQPAEILVLEDSQLGCQAAVAAGAYTVAVPGGHSLTHVFPGAKFIADSLVDNRIYRALNIATDS</sequence>
<dbReference type="PRINTS" id="PR00413">
    <property type="entry name" value="HADHALOGNASE"/>
</dbReference>
<dbReference type="Gene3D" id="3.40.50.1000">
    <property type="entry name" value="HAD superfamily/HAD-like"/>
    <property type="match status" value="1"/>
</dbReference>
<dbReference type="PANTHER" id="PTHR18901:SF38">
    <property type="entry name" value="PSEUDOURIDINE-5'-PHOSPHATASE"/>
    <property type="match status" value="1"/>
</dbReference>
<dbReference type="InterPro" id="IPR041492">
    <property type="entry name" value="HAD_2"/>
</dbReference>
<dbReference type="InterPro" id="IPR006439">
    <property type="entry name" value="HAD-SF_hydro_IA"/>
</dbReference>
<dbReference type="SUPFAM" id="SSF56784">
    <property type="entry name" value="HAD-like"/>
    <property type="match status" value="1"/>
</dbReference>
<dbReference type="AlphaFoldDB" id="A0A5B9Q6K4"/>
<evidence type="ECO:0000313" key="1">
    <source>
        <dbReference type="EMBL" id="QEG34627.1"/>
    </source>
</evidence>
<evidence type="ECO:0000313" key="2">
    <source>
        <dbReference type="Proteomes" id="UP000323917"/>
    </source>
</evidence>
<organism evidence="1 2">
    <name type="scientific">Bythopirellula goksoeyrii</name>
    <dbReference type="NCBI Taxonomy" id="1400387"/>
    <lineage>
        <taxon>Bacteria</taxon>
        <taxon>Pseudomonadati</taxon>
        <taxon>Planctomycetota</taxon>
        <taxon>Planctomycetia</taxon>
        <taxon>Pirellulales</taxon>
        <taxon>Lacipirellulaceae</taxon>
        <taxon>Bythopirellula</taxon>
    </lineage>
</organism>